<dbReference type="RefSeq" id="WP_145640972.1">
    <property type="nucleotide sequence ID" value="NZ_VIWP01000007.1"/>
</dbReference>
<dbReference type="CDD" id="cd07512">
    <property type="entry name" value="HAD_PGPase"/>
    <property type="match status" value="1"/>
</dbReference>
<comment type="pathway">
    <text evidence="3 10">Organic acid metabolism; glycolate biosynthesis; glycolate from 2-phosphoglycolate: step 1/1.</text>
</comment>
<evidence type="ECO:0000256" key="1">
    <source>
        <dbReference type="ARBA" id="ARBA00000830"/>
    </source>
</evidence>
<dbReference type="Proteomes" id="UP000320653">
    <property type="component" value="Unassembled WGS sequence"/>
</dbReference>
<name>A0A561QHB4_9HYPH</name>
<keyword evidence="9 10" id="KW-0119">Carbohydrate metabolism</keyword>
<evidence type="ECO:0000256" key="8">
    <source>
        <dbReference type="ARBA" id="ARBA00022842"/>
    </source>
</evidence>
<dbReference type="GO" id="GO:0008967">
    <property type="term" value="F:phosphoglycolate phosphatase activity"/>
    <property type="evidence" value="ECO:0007669"/>
    <property type="project" value="UniProtKB-UniRule"/>
</dbReference>
<dbReference type="NCBIfam" id="TIGR01509">
    <property type="entry name" value="HAD-SF-IA-v3"/>
    <property type="match status" value="1"/>
</dbReference>
<dbReference type="InterPro" id="IPR006439">
    <property type="entry name" value="HAD-SF_hydro_IA"/>
</dbReference>
<proteinExistence type="inferred from homology"/>
<dbReference type="InterPro" id="IPR041492">
    <property type="entry name" value="HAD_2"/>
</dbReference>
<evidence type="ECO:0000256" key="2">
    <source>
        <dbReference type="ARBA" id="ARBA00001946"/>
    </source>
</evidence>
<evidence type="ECO:0000256" key="6">
    <source>
        <dbReference type="ARBA" id="ARBA00022723"/>
    </source>
</evidence>
<dbReference type="InterPro" id="IPR023214">
    <property type="entry name" value="HAD_sf"/>
</dbReference>
<dbReference type="Gene3D" id="3.40.50.1000">
    <property type="entry name" value="HAD superfamily/HAD-like"/>
    <property type="match status" value="1"/>
</dbReference>
<comment type="cofactor">
    <cofactor evidence="2 10">
        <name>Mg(2+)</name>
        <dbReference type="ChEBI" id="CHEBI:18420"/>
    </cofactor>
</comment>
<dbReference type="SUPFAM" id="SSF56784">
    <property type="entry name" value="HAD-like"/>
    <property type="match status" value="1"/>
</dbReference>
<dbReference type="SFLD" id="SFLDS00003">
    <property type="entry name" value="Haloacid_Dehalogenase"/>
    <property type="match status" value="1"/>
</dbReference>
<evidence type="ECO:0000256" key="10">
    <source>
        <dbReference type="HAMAP-Rule" id="MF_00495"/>
    </source>
</evidence>
<feature type="binding site" evidence="10">
    <location>
        <position position="16"/>
    </location>
    <ligand>
        <name>Mg(2+)</name>
        <dbReference type="ChEBI" id="CHEBI:18420"/>
    </ligand>
</feature>
<comment type="caution">
    <text evidence="11">The sequence shown here is derived from an EMBL/GenBank/DDBJ whole genome shotgun (WGS) entry which is preliminary data.</text>
</comment>
<dbReference type="Gene3D" id="1.10.150.240">
    <property type="entry name" value="Putative phosphatase, domain 2"/>
    <property type="match status" value="1"/>
</dbReference>
<dbReference type="GO" id="GO:0006281">
    <property type="term" value="P:DNA repair"/>
    <property type="evidence" value="ECO:0007669"/>
    <property type="project" value="TreeGrafter"/>
</dbReference>
<keyword evidence="12" id="KW-1185">Reference proteome</keyword>
<organism evidence="11 12">
    <name type="scientific">Neorhizobium alkalisoli</name>
    <dbReference type="NCBI Taxonomy" id="528178"/>
    <lineage>
        <taxon>Bacteria</taxon>
        <taxon>Pseudomonadati</taxon>
        <taxon>Pseudomonadota</taxon>
        <taxon>Alphaproteobacteria</taxon>
        <taxon>Hyphomicrobiales</taxon>
        <taxon>Rhizobiaceae</taxon>
        <taxon>Rhizobium/Agrobacterium group</taxon>
        <taxon>Neorhizobium</taxon>
    </lineage>
</organism>
<comment type="catalytic activity">
    <reaction evidence="1 10">
        <text>2-phosphoglycolate + H2O = glycolate + phosphate</text>
        <dbReference type="Rhea" id="RHEA:14369"/>
        <dbReference type="ChEBI" id="CHEBI:15377"/>
        <dbReference type="ChEBI" id="CHEBI:29805"/>
        <dbReference type="ChEBI" id="CHEBI:43474"/>
        <dbReference type="ChEBI" id="CHEBI:58033"/>
        <dbReference type="EC" id="3.1.3.18"/>
    </reaction>
</comment>
<keyword evidence="7 10" id="KW-0378">Hydrolase</keyword>
<feature type="binding site" evidence="10">
    <location>
        <position position="176"/>
    </location>
    <ligand>
        <name>Mg(2+)</name>
        <dbReference type="ChEBI" id="CHEBI:18420"/>
    </ligand>
</feature>
<dbReference type="InterPro" id="IPR023198">
    <property type="entry name" value="PGP-like_dom2"/>
</dbReference>
<evidence type="ECO:0000256" key="7">
    <source>
        <dbReference type="ARBA" id="ARBA00022801"/>
    </source>
</evidence>
<feature type="binding site" evidence="10">
    <location>
        <position position="14"/>
    </location>
    <ligand>
        <name>Mg(2+)</name>
        <dbReference type="ChEBI" id="CHEBI:18420"/>
    </ligand>
</feature>
<comment type="similarity">
    <text evidence="4 10">Belongs to the HAD-like hydrolase superfamily. CbbY/CbbZ/Gph/YieH family.</text>
</comment>
<dbReference type="PANTHER" id="PTHR43434">
    <property type="entry name" value="PHOSPHOGLYCOLATE PHOSPHATASE"/>
    <property type="match status" value="1"/>
</dbReference>
<dbReference type="InterPro" id="IPR036412">
    <property type="entry name" value="HAD-like_sf"/>
</dbReference>
<dbReference type="NCBIfam" id="TIGR01449">
    <property type="entry name" value="PGP_bact"/>
    <property type="match status" value="1"/>
</dbReference>
<dbReference type="GO" id="GO:0005975">
    <property type="term" value="P:carbohydrate metabolic process"/>
    <property type="evidence" value="ECO:0007669"/>
    <property type="project" value="InterPro"/>
</dbReference>
<dbReference type="InterPro" id="IPR050155">
    <property type="entry name" value="HAD-like_hydrolase_sf"/>
</dbReference>
<dbReference type="EC" id="3.1.3.18" evidence="5 10"/>
<evidence type="ECO:0000256" key="3">
    <source>
        <dbReference type="ARBA" id="ARBA00004818"/>
    </source>
</evidence>
<accession>A0A561QHB4</accession>
<protein>
    <recommendedName>
        <fullName evidence="5 10">Phosphoglycolate phosphatase</fullName>
        <shortName evidence="10">PGP</shortName>
        <shortName evidence="10">PGPase</shortName>
        <ecNumber evidence="5 10">3.1.3.18</ecNumber>
    </recommendedName>
</protein>
<evidence type="ECO:0000256" key="5">
    <source>
        <dbReference type="ARBA" id="ARBA00013078"/>
    </source>
</evidence>
<dbReference type="AlphaFoldDB" id="A0A561QHB4"/>
<comment type="function">
    <text evidence="10">Specifically catalyzes the dephosphorylation of 2-phosphoglycolate. Is involved in the dissimilation of the intracellular 2-phosphoglycolate formed during the DNA repair of 3'-phosphoglycolate ends, a major class of DNA lesions induced by oxidative stress.</text>
</comment>
<dbReference type="PANTHER" id="PTHR43434:SF1">
    <property type="entry name" value="PHOSPHOGLYCOLATE PHOSPHATASE"/>
    <property type="match status" value="1"/>
</dbReference>
<dbReference type="SFLD" id="SFLDG01135">
    <property type="entry name" value="C1.5.6:_HAD__Beta-PGM__Phospha"/>
    <property type="match status" value="1"/>
</dbReference>
<dbReference type="GO" id="GO:0046295">
    <property type="term" value="P:glycolate biosynthetic process"/>
    <property type="evidence" value="ECO:0007669"/>
    <property type="project" value="UniProtKB-UniRule"/>
</dbReference>
<dbReference type="GO" id="GO:0005829">
    <property type="term" value="C:cytosol"/>
    <property type="evidence" value="ECO:0007669"/>
    <property type="project" value="TreeGrafter"/>
</dbReference>
<keyword evidence="8 10" id="KW-0460">Magnesium</keyword>
<gene>
    <name evidence="11" type="ORF">FHW37_10798</name>
</gene>
<dbReference type="SFLD" id="SFLDG01129">
    <property type="entry name" value="C1.5:_HAD__Beta-PGM__Phosphata"/>
    <property type="match status" value="1"/>
</dbReference>
<keyword evidence="6 10" id="KW-0479">Metal-binding</keyword>
<sequence>MTEAFLTNPLVIFDLDGTLVDTAPDLMDSLNHTISAVGLEPVTFDDVTYLVGQGVKVMISRAFELRKTHLDDETAAKLFDRFMEHYRAHMPGKSTVYPGTIACLERLAGAGIQLAVCTNKLEELAFPLMDQLGLTSHFQVITGGDSFAVRKPDAGHILGTIERAGGEASKALMIGDSINDILAAKNAGIPSIAVSFGYSHVPAAELEPTLVIDSFDELTPALVEKLFAQS</sequence>
<dbReference type="InterPro" id="IPR037512">
    <property type="entry name" value="PGPase_prok"/>
</dbReference>
<dbReference type="NCBIfam" id="TIGR01549">
    <property type="entry name" value="HAD-SF-IA-v1"/>
    <property type="match status" value="1"/>
</dbReference>
<dbReference type="OrthoDB" id="9793014at2"/>
<dbReference type="HAMAP" id="MF_00495">
    <property type="entry name" value="GPH_hydrolase_bact"/>
    <property type="match status" value="1"/>
</dbReference>
<dbReference type="UniPathway" id="UPA00865">
    <property type="reaction ID" value="UER00834"/>
</dbReference>
<dbReference type="GO" id="GO:0046872">
    <property type="term" value="F:metal ion binding"/>
    <property type="evidence" value="ECO:0007669"/>
    <property type="project" value="UniProtKB-KW"/>
</dbReference>
<dbReference type="EMBL" id="VIWP01000007">
    <property type="protein sequence ID" value="TWF49731.1"/>
    <property type="molecule type" value="Genomic_DNA"/>
</dbReference>
<reference evidence="11 12" key="1">
    <citation type="submission" date="2019-06" db="EMBL/GenBank/DDBJ databases">
        <title>Sorghum-associated microbial communities from plants grown in Nebraska, USA.</title>
        <authorList>
            <person name="Schachtman D."/>
        </authorList>
    </citation>
    <scope>NUCLEOTIDE SEQUENCE [LARGE SCALE GENOMIC DNA]</scope>
    <source>
        <strain evidence="11 12">1225</strain>
    </source>
</reference>
<feature type="active site" description="Nucleophile" evidence="10">
    <location>
        <position position="14"/>
    </location>
</feature>
<dbReference type="Pfam" id="PF13419">
    <property type="entry name" value="HAD_2"/>
    <property type="match status" value="1"/>
</dbReference>
<evidence type="ECO:0000313" key="11">
    <source>
        <dbReference type="EMBL" id="TWF49731.1"/>
    </source>
</evidence>
<evidence type="ECO:0000313" key="12">
    <source>
        <dbReference type="Proteomes" id="UP000320653"/>
    </source>
</evidence>
<evidence type="ECO:0000256" key="9">
    <source>
        <dbReference type="ARBA" id="ARBA00023277"/>
    </source>
</evidence>
<evidence type="ECO:0000256" key="4">
    <source>
        <dbReference type="ARBA" id="ARBA00006171"/>
    </source>
</evidence>